<accession>A0A9W9VG41</accession>
<proteinExistence type="predicted"/>
<protein>
    <submittedName>
        <fullName evidence="2">Uncharacterized protein</fullName>
    </submittedName>
</protein>
<gene>
    <name evidence="2" type="ORF">N7496_005510</name>
</gene>
<feature type="signal peptide" evidence="1">
    <location>
        <begin position="1"/>
        <end position="18"/>
    </location>
</feature>
<dbReference type="AlphaFoldDB" id="A0A9W9VG41"/>
<name>A0A9W9VG41_9EURO</name>
<organism evidence="2 3">
    <name type="scientific">Penicillium cataractarum</name>
    <dbReference type="NCBI Taxonomy" id="2100454"/>
    <lineage>
        <taxon>Eukaryota</taxon>
        <taxon>Fungi</taxon>
        <taxon>Dikarya</taxon>
        <taxon>Ascomycota</taxon>
        <taxon>Pezizomycotina</taxon>
        <taxon>Eurotiomycetes</taxon>
        <taxon>Eurotiomycetidae</taxon>
        <taxon>Eurotiales</taxon>
        <taxon>Aspergillaceae</taxon>
        <taxon>Penicillium</taxon>
    </lineage>
</organism>
<keyword evidence="1" id="KW-0732">Signal</keyword>
<feature type="chain" id="PRO_5040934509" evidence="1">
    <location>
        <begin position="19"/>
        <end position="117"/>
    </location>
</feature>
<dbReference type="GeneID" id="81437618"/>
<evidence type="ECO:0000313" key="3">
    <source>
        <dbReference type="Proteomes" id="UP001147782"/>
    </source>
</evidence>
<sequence length="117" mass="12067">MKIFATITLISIPLGILAQPSSNAASITKDFICFGFVPTLNGGIGPGLSTENGHSVVTSSGNTKLICNFDVPDDLEPTTATHASGFHCNTFLGQTTDSTMVANPGGKAVLTCEIKHA</sequence>
<dbReference type="EMBL" id="JAPZBS010000004">
    <property type="protein sequence ID" value="KAJ5378101.1"/>
    <property type="molecule type" value="Genomic_DNA"/>
</dbReference>
<evidence type="ECO:0000313" key="2">
    <source>
        <dbReference type="EMBL" id="KAJ5378101.1"/>
    </source>
</evidence>
<reference evidence="2" key="2">
    <citation type="journal article" date="2023" name="IMA Fungus">
        <title>Comparative genomic study of the Penicillium genus elucidates a diverse pangenome and 15 lateral gene transfer events.</title>
        <authorList>
            <person name="Petersen C."/>
            <person name="Sorensen T."/>
            <person name="Nielsen M.R."/>
            <person name="Sondergaard T.E."/>
            <person name="Sorensen J.L."/>
            <person name="Fitzpatrick D.A."/>
            <person name="Frisvad J.C."/>
            <person name="Nielsen K.L."/>
        </authorList>
    </citation>
    <scope>NUCLEOTIDE SEQUENCE</scope>
    <source>
        <strain evidence="2">IBT 29864</strain>
    </source>
</reference>
<comment type="caution">
    <text evidence="2">The sequence shown here is derived from an EMBL/GenBank/DDBJ whole genome shotgun (WGS) entry which is preliminary data.</text>
</comment>
<dbReference type="Proteomes" id="UP001147782">
    <property type="component" value="Unassembled WGS sequence"/>
</dbReference>
<keyword evidence="3" id="KW-1185">Reference proteome</keyword>
<dbReference type="RefSeq" id="XP_056556964.1">
    <property type="nucleotide sequence ID" value="XM_056698439.1"/>
</dbReference>
<evidence type="ECO:0000256" key="1">
    <source>
        <dbReference type="SAM" id="SignalP"/>
    </source>
</evidence>
<reference evidence="2" key="1">
    <citation type="submission" date="2022-11" db="EMBL/GenBank/DDBJ databases">
        <authorList>
            <person name="Petersen C."/>
        </authorList>
    </citation>
    <scope>NUCLEOTIDE SEQUENCE</scope>
    <source>
        <strain evidence="2">IBT 29864</strain>
    </source>
</reference>